<dbReference type="PROSITE" id="PS00041">
    <property type="entry name" value="HTH_ARAC_FAMILY_1"/>
    <property type="match status" value="1"/>
</dbReference>
<dbReference type="InterPro" id="IPR003313">
    <property type="entry name" value="AraC-bd"/>
</dbReference>
<dbReference type="InterPro" id="IPR037923">
    <property type="entry name" value="HTH-like"/>
</dbReference>
<dbReference type="Gene3D" id="2.60.120.10">
    <property type="entry name" value="Jelly Rolls"/>
    <property type="match status" value="1"/>
</dbReference>
<evidence type="ECO:0000259" key="4">
    <source>
        <dbReference type="PROSITE" id="PS01124"/>
    </source>
</evidence>
<dbReference type="PANTHER" id="PTHR43280:SF32">
    <property type="entry name" value="TRANSCRIPTIONAL REGULATORY PROTEIN"/>
    <property type="match status" value="1"/>
</dbReference>
<dbReference type="InterPro" id="IPR018060">
    <property type="entry name" value="HTH_AraC"/>
</dbReference>
<dbReference type="PANTHER" id="PTHR43280">
    <property type="entry name" value="ARAC-FAMILY TRANSCRIPTIONAL REGULATOR"/>
    <property type="match status" value="1"/>
</dbReference>
<dbReference type="Pfam" id="PF12833">
    <property type="entry name" value="HTH_18"/>
    <property type="match status" value="1"/>
</dbReference>
<dbReference type="InterPro" id="IPR018062">
    <property type="entry name" value="HTH_AraC-typ_CS"/>
</dbReference>
<dbReference type="RefSeq" id="WP_379999014.1">
    <property type="nucleotide sequence ID" value="NZ_JBHSGN010000107.1"/>
</dbReference>
<keyword evidence="3" id="KW-0804">Transcription</keyword>
<protein>
    <submittedName>
        <fullName evidence="5">Helix-turn-helix domain-containing protein</fullName>
    </submittedName>
</protein>
<proteinExistence type="predicted"/>
<dbReference type="PROSITE" id="PS01124">
    <property type="entry name" value="HTH_ARAC_FAMILY_2"/>
    <property type="match status" value="1"/>
</dbReference>
<dbReference type="InterPro" id="IPR020449">
    <property type="entry name" value="Tscrpt_reg_AraC-type_HTH"/>
</dbReference>
<dbReference type="EMBL" id="JBHSGN010000107">
    <property type="protein sequence ID" value="MFC4675619.1"/>
    <property type="molecule type" value="Genomic_DNA"/>
</dbReference>
<dbReference type="Proteomes" id="UP001596023">
    <property type="component" value="Unassembled WGS sequence"/>
</dbReference>
<keyword evidence="2" id="KW-0238">DNA-binding</keyword>
<evidence type="ECO:0000256" key="1">
    <source>
        <dbReference type="ARBA" id="ARBA00023015"/>
    </source>
</evidence>
<gene>
    <name evidence="5" type="ORF">ACFO6W_18175</name>
</gene>
<evidence type="ECO:0000256" key="3">
    <source>
        <dbReference type="ARBA" id="ARBA00023163"/>
    </source>
</evidence>
<keyword evidence="1" id="KW-0805">Transcription regulation</keyword>
<dbReference type="InterPro" id="IPR014710">
    <property type="entry name" value="RmlC-like_jellyroll"/>
</dbReference>
<organism evidence="5 6">
    <name type="scientific">Dysgonomonas termitidis</name>
    <dbReference type="NCBI Taxonomy" id="1516126"/>
    <lineage>
        <taxon>Bacteria</taxon>
        <taxon>Pseudomonadati</taxon>
        <taxon>Bacteroidota</taxon>
        <taxon>Bacteroidia</taxon>
        <taxon>Bacteroidales</taxon>
        <taxon>Dysgonomonadaceae</taxon>
        <taxon>Dysgonomonas</taxon>
    </lineage>
</organism>
<accession>A0ABV9L083</accession>
<name>A0ABV9L083_9BACT</name>
<evidence type="ECO:0000256" key="2">
    <source>
        <dbReference type="ARBA" id="ARBA00023125"/>
    </source>
</evidence>
<dbReference type="SUPFAM" id="SSF46689">
    <property type="entry name" value="Homeodomain-like"/>
    <property type="match status" value="1"/>
</dbReference>
<dbReference type="SUPFAM" id="SSF51215">
    <property type="entry name" value="Regulatory protein AraC"/>
    <property type="match status" value="1"/>
</dbReference>
<dbReference type="SMART" id="SM00342">
    <property type="entry name" value="HTH_ARAC"/>
    <property type="match status" value="1"/>
</dbReference>
<comment type="caution">
    <text evidence="5">The sequence shown here is derived from an EMBL/GenBank/DDBJ whole genome shotgun (WGS) entry which is preliminary data.</text>
</comment>
<dbReference type="Pfam" id="PF02311">
    <property type="entry name" value="AraC_binding"/>
    <property type="match status" value="1"/>
</dbReference>
<evidence type="ECO:0000313" key="5">
    <source>
        <dbReference type="EMBL" id="MFC4675619.1"/>
    </source>
</evidence>
<sequence length="275" mass="32485">MIKEYSITEVLPDSPVSKSFYIRHFESMEDVEIDWPHSHSFFSFVWFTHGNGFYVIDSEEYEIKPQRVFYVAPKQVHNWSLYDGTQGYIIFIDQSVGLDMNLTYGFPYIDIDNTDILFHTSILENIRKELSNENEAVDDENIKAGLKYYSHLLYQIAKEKQVKTSQSNILVEQFKRLVLSDYSKLRTIPYYADKLNIGEEKLNETCKRNLGLSAKQYLLNLKITEAKRLLIYSEHNISEITFQIGFEDSSYFARIFKKRTGFSPSHFLKKYRKQF</sequence>
<dbReference type="InterPro" id="IPR009057">
    <property type="entry name" value="Homeodomain-like_sf"/>
</dbReference>
<feature type="domain" description="HTH araC/xylS-type" evidence="4">
    <location>
        <begin position="172"/>
        <end position="270"/>
    </location>
</feature>
<reference evidence="6" key="1">
    <citation type="journal article" date="2019" name="Int. J. Syst. Evol. Microbiol.">
        <title>The Global Catalogue of Microorganisms (GCM) 10K type strain sequencing project: providing services to taxonomists for standard genome sequencing and annotation.</title>
        <authorList>
            <consortium name="The Broad Institute Genomics Platform"/>
            <consortium name="The Broad Institute Genome Sequencing Center for Infectious Disease"/>
            <person name="Wu L."/>
            <person name="Ma J."/>
        </authorList>
    </citation>
    <scope>NUCLEOTIDE SEQUENCE [LARGE SCALE GENOMIC DNA]</scope>
    <source>
        <strain evidence="6">CCUG 66188</strain>
    </source>
</reference>
<dbReference type="PRINTS" id="PR00032">
    <property type="entry name" value="HTHARAC"/>
</dbReference>
<evidence type="ECO:0000313" key="6">
    <source>
        <dbReference type="Proteomes" id="UP001596023"/>
    </source>
</evidence>
<dbReference type="Gene3D" id="1.10.10.60">
    <property type="entry name" value="Homeodomain-like"/>
    <property type="match status" value="1"/>
</dbReference>
<keyword evidence="6" id="KW-1185">Reference proteome</keyword>